<keyword evidence="3" id="KW-1185">Reference proteome</keyword>
<protein>
    <submittedName>
        <fullName evidence="2">Structural protein</fullName>
    </submittedName>
</protein>
<dbReference type="Proteomes" id="UP000203780">
    <property type="component" value="Segment"/>
</dbReference>
<evidence type="ECO:0000313" key="2">
    <source>
        <dbReference type="EMBL" id="ANB40275.1"/>
    </source>
</evidence>
<name>A0A1B0WM11_9CAUD</name>
<proteinExistence type="predicted"/>
<dbReference type="RefSeq" id="YP_009322035.1">
    <property type="nucleotide sequence ID" value="NC_031914.1"/>
</dbReference>
<reference evidence="2 3" key="1">
    <citation type="submission" date="2016-01" db="EMBL/GenBank/DDBJ databases">
        <title>Molecular aspects and genomic diversity of bacteriophages-specific to fish pathogen Flavobacterium psychrophilum.</title>
        <authorList>
            <person name="Castillo D."/>
            <person name="Middelboe M."/>
        </authorList>
    </citation>
    <scope>NUCLEOTIDE SEQUENCE [LARGE SCALE GENOMIC DNA]</scope>
</reference>
<accession>A0A1B0WM11</accession>
<sequence>MLPPKRKSASLDFLNQSIENKNKTFSSQVVNNQQNNTTKVSQEELTSQDMSLGNVSAGTLDMMYKSSTERETEDFFNSKAKKEAEKLAKAKTLDDNGVLAELKNKVGEEKAIEFLDIDEKIKKKREKNIDFIDDNGINIFAPIYKLHDYFADDENKWGKTAKEEKEYNDLITYRDNKIMPVMNEVKESFKNRFKEIEEKAKKYRDAKLKDDAQIVYHKDGSVGPKASVPDKLTGYQKNTSEDNYTPYQEEVNYNIAKKNYEEVIETLEDYTTGNTGFWSGFGTQSKDLKSLGLYSIAKDIKSVPIIEKQNRIVNEVTKNTDKNGNVKKGYVPSETLTDSEQAVIESIAKKQNIEARDLMHDNKLYRTGKGVATSAVMMEQFIATAPIGGPIETAVGKFVAKDAIGLTLETALQQGGKKLALKMVGGELVGGTSSLAVQGLINPMTYANYAKDQIGNVEISHDENGKEIYLTSQAIYNKYKKDFSLKNVQIDSQINKLSKNKTEENLAKIEELQGMKDSLADELSLIQPHSKVESALFGYSEYLKEAFAERFVGEALGPLGKLAKSESTMLGRGLTKLSDTKIGKGLSAINDKFVKGRNAMNNLALGKISTQAIAHTGQMNMLDSLPGEVLEEVFTALVPTYGQDYGKQLEQLSDSEFYEDVIAQTLIMNGAMGSVGMGMRANNFRLDKKAISKIYRDIDASTTDEDLATHINMNTSGSLYSPLEYDAMITKLRDSGKTEQANKLEKTKFERLAAHAIRTGTITNFQETLDKVLLKPDTEISAETKLNIQLAKKRIDELKQVYDAHSEKQNFGTIFNLAEKKLANKQTIEELDKHIVENKQNAKEEIDAFVTREGIKIDYSIDTLLDRQFENEEDQQKYNSFLDRLEKENLLAVENHKNATMLKDTLNSNQSILLKNYNDQVHPLYQKKMEEKKAILQDYNSIVEQIKQEGSENAEFNYQNELQETPALIESVVEKLKQKDITGENKDFINDLKEQKLQELKVKQEQVHKEKIAKSIKDLLAQRQEKIDAGEITPDEATTVTIVDEDAKDEHTSSVAGDLQEVETLFSLETEGLQLLNLPKEDYEKLPSFQQAQESIRKEYQTQYASIKSQRNFFGKKSYTFQKYNGKDSPITSKKYNSIDEIEEELYQEFQENFRGILADAKRILNENSLNNNSTTVNNDPVFIADDFNDMIGNITSFTSQQSNRMKEIVKNGVERIESKLGRKISFREYINHLKEVGEKSGVNNKLDKNIDAFIEGWKQNGFQADDYNQVYNDIFNPDVNDINEVDSLFSQMFEQQVPIEEANTFVELEEKVEEIKKEVAQREVTTVGYDEENIPIQKTAVNEIESKRTLTITPKLGFSSIAYVEVIENGILVRKSIGNELNHKFGDLIDFRELLDPDKHPSGSKLGVQIALESLWSQITVSNGRNAQGTAQTITFDKWLSEKEKQNADFRNTQEFRNKVPVFYTNKEGKALAYVQDTDWYNTFNIGNPFGDSSNPNLPTQEWVNHINEGKLNAQNLRNSINNGLTEVTINKPSDGIFYEIPMTEPKITLQEANPQTVVTVQIGEDLYMGNQIFNAGKLLNKDKSGNEGKFDFNSVGHTWEVRRIGTTLNDKGELVPTYRAYPVGRVVSDEQIETARFAMAAHLALKKDASWTRHLKGTIYEMTYEKAKSIQKDVHTQMGLDIENGNEIVQFIKTYFQDNIAGDNLGQYKKGLFDENVMNNVSQHTNNKLLNNRNVKSIVHITREGVTALNQTYDTYLKNNLLTNIKSFDIDDTGKKPTYVTMIQPIITVDYKEVEKPATKNNDARQEAANVIVEQLKTSVPFSLEKHTEFLNDLGIDPNDFDESNDMIANTDKLANIFNVSGDLSITQEKNVRQFIYHKIGNKVSFGYKNKVSKEAIQNDIKSELNLHLNKIEKQLLSMLSEIKNQDNTNGALNHYVEAYNQTLKNIADIKKNYEGIYNKAFADIQKQTQLTLNEKEENDIEQDDVELSVKDYSKDSIEESGKAKASYRLRRFLSEIPVFDSKGVAQKGYLGIPLYMSFNDVYNELSKVLALGSEVKSDYNTIIAKMKQSNNAFVKSVLAKLESADQQIKNELVYNFVRHTLSSKFAMYENTKNNGVSLKIYNTNANEATRIIAKNWKNENKSSGLYNKNQSLNVQYAQSLLDDFNKWDRQDYRKVPENDLRKWLSKLGYTFEDTSWNQIYNEGIFNAGKQNSFNVLYSQNAGGLFIPLKNWLEKAIANPADFSFDSKESVFNDLAGVTKALSLIEAKYNPTLITLSFRDSGKNISTLVPTKYVTDMVQNLKRSISEDGNNLVDDLLSLSLSENSIILDMLKNEPTFKSMFEISHTSITAFKEKGEQPYRASITDLSDIDYDMAGITGFQDRKIDKLPKGTKFEGISMRMANMLFPTMSDKTTGMYMTTAIFDFLKDGKIDGMFNLTEEGVVQGIGPTVKTLLFNQLVLPELKRIVKFHTEVKATNIKDYDKGATLFHFLPIMNTLKDEDGLNIVNKLALTGITIDEAIEKYQYTFEDAIEGVIKKEVEHKKGMWSNYLEINKEGNLYSKMFDNNYFKEEGKNPSTDYDLAVYDFVLNNMITNSEVFKVFAGDIANYSKDKLYKEEGKSVNPFDIKDDKTYVSINKEIGVNLGKRLALLIAPGSKIANSYGEKYNQIFLEDSVDISENSEYLIKNYYGQKGLDEAQPLLDKYKKAAELLNKHEQGILSLNPVRYSAINKTLSDIRKSLANKFPAIDAYFDIESTDAQEYSTATEHISILHRIGRISDEEFKVITNKLLTEGEKGYLTKEELKLVFQPIKPVHTGTYTNVNQDVNRVVYIKSSAFPLIPQLTAGTKLDALRLKMEELETNTGRFTRASFQTANKVGATIKTVKPFDTNSLSTIKDYNADDINTNMLVLNRDNFRIQQDVPFKSDKHQDDKVSMGTQFFKLLFGDGVIDKEGFTIDGKELTGKELYQHFNKAFSDIVDSKKQELFLDLGLDTNGQIKNEQNFVKNLQDLLIKEATSRGYSVKSLAGLKIEKLAAAAGFYYEFKTPLWLSSDSNRYESLLNSIITNKIMKHKMPGNGFVAGSESGFRMKENLEGVDKSRIIYLDSYNGKELQGTHTSTDENGIVFHKAQVFIPSKFKNDKKELIDLFEGFNGKEGKYLTRRENGTLTLKEGMIDPALFNNFSFRTPTSSHKSGSSIEIAGILPPEVGDLMIVPKNFTKQKGLDYDIDKESAYQLNHIMTNDGKIKVLENSDIEDITRSLTNKIEEFNLENTSASAKSNFANELFRSFIAGKGSLLDEESLETLLLPQVDIVEKINRLELQLKRKLAENEFIKSHLAIFNNPNLDIQNKINSVLSIDFAKSQAEQLEKLNEAGYRNKMIAEYMAKDATLSDLKANEMYEADQLNFTMLTNSYQKSKMNLGAIGKVAIGVYANYSTFNALLQQHQGEDIYIQDDLGNPKTIQIGHFISDGKLGAIQHIEPIGLSESKLKEWREKHQRNISEAFDEKINTGTDNEKEQVLGRVGVDEFTINVDANTALRGFGKDENGNSISYLLLSQPIIKELNQRRKESKGVLGEFIKDEELINELVGKYFNGENFYKEGNFYTNNVNPDPLVGNMLTEPGGYKLTGDNLLAGIKDNGKDNEVQFAALQTYLTLEEEAKKVAKVQKVINTNTLGKSMIESQLKYEGLKKLPTNGVITNAHLLIGDYSDTSENQTGGYMIGNYYVTPRTPQGQIVINGLHLGNTLYRDFFPYQDKSINDVVKEILKIQGKEENISDNAIIENFEEIVENIKKLIYSRKGNNVFNIDPKAKRYELFIDDENNTSLSTYLKDLSKNDDKQFKKGIKEISQNALLKSFQYETGLGEDELSLIKYNNTATDNLDEENLYNAIPELVMANKQLPFRNGQPYSTADLAEDLVAYSFLQGGIQKATEFAKFVPIEMLESMGQYQGDVFMAANQKLQMFNTKHNSSINLFGKVLGIKEDSMSTFTKQYFQHNPSKAPKANFKNVKNKKENSFEYNVEDKKYPALLSVKDNKRNMPVSVSLFEHIGNGLYQKIDTLGNMGISEYEFGNDNVSSIKNLKKNVTPNIATDDNIANISKKTFKVDENTSVKDLLNQVANTELSAEYSHITEAAKWLLPIIGNDKLVLDYNLDAAGRTTKNSKDVTLNPTHTLNVSDDKAAMTLLHEVIHTVTVAELGKYFDEEGNVKADAPKHVTNLVIVFNEFRKLLQPEITALIEKKALIDDAKKTGQTLPSNTEYTERELGLIYAGSNIKEFITVALTSPMFQEEMNKIQYKATDKSLWAKLSDAILNLLNTVYPGLINDSVTKESIMASMQFIRMENNFREIESVENIPNDVYLEMEKTQAQNIQYAPLSDKNQVQSTIGDNDFAENDMIENNFRLPEIKNCN</sequence>
<dbReference type="EMBL" id="KU599877">
    <property type="protein sequence ID" value="ANB40275.1"/>
    <property type="molecule type" value="Genomic_DNA"/>
</dbReference>
<feature type="coiled-coil region" evidence="1">
    <location>
        <begin position="781"/>
        <end position="808"/>
    </location>
</feature>
<keyword evidence="1" id="KW-0175">Coiled coil</keyword>
<organism evidence="2 3">
    <name type="scientific">Flavobacterium phage Fpv1</name>
    <dbReference type="NCBI Taxonomy" id="1792274"/>
    <lineage>
        <taxon>Viruses</taxon>
        <taxon>Duplodnaviria</taxon>
        <taxon>Heunggongvirae</taxon>
        <taxon>Uroviricota</taxon>
        <taxon>Caudoviricetes</taxon>
        <taxon>Fipvunavirus</taxon>
        <taxon>Fipvunavirus Fpv1</taxon>
    </lineage>
</organism>
<evidence type="ECO:0000313" key="3">
    <source>
        <dbReference type="Proteomes" id="UP000203780"/>
    </source>
</evidence>
<evidence type="ECO:0000256" key="1">
    <source>
        <dbReference type="SAM" id="Coils"/>
    </source>
</evidence>
<dbReference type="KEGG" id="vg:30307536"/>
<dbReference type="GeneID" id="30307536"/>